<dbReference type="AlphaFoldDB" id="A0A927B1T6"/>
<gene>
    <name evidence="2" type="ORF">IC230_12965</name>
</gene>
<dbReference type="Proteomes" id="UP000653797">
    <property type="component" value="Unassembled WGS sequence"/>
</dbReference>
<dbReference type="RefSeq" id="WP_191039456.1">
    <property type="nucleotide sequence ID" value="NZ_JACXAA010000004.1"/>
</dbReference>
<protein>
    <submittedName>
        <fullName evidence="2">Uncharacterized protein</fullName>
    </submittedName>
</protein>
<keyword evidence="1" id="KW-0472">Membrane</keyword>
<sequence>MKKPTKPIPPPPQTVKKKNTNDPFTNVVLLLIFNVGMGAFYFIQLLRVSMAVKPWGKQLINLIDGSKEYGGVYPALAIGGLGYLLFLLKLKQQFWYGILECAFAFASAGLTAISIQETIKKDGLKNVLLLSAATAVYLIVRGGGNIFEGREKEFIGKSKLEKYL</sequence>
<evidence type="ECO:0000256" key="1">
    <source>
        <dbReference type="SAM" id="Phobius"/>
    </source>
</evidence>
<feature type="transmembrane region" description="Helical" evidence="1">
    <location>
        <begin position="94"/>
        <end position="115"/>
    </location>
</feature>
<reference evidence="2" key="1">
    <citation type="submission" date="2020-09" db="EMBL/GenBank/DDBJ databases">
        <authorList>
            <person name="Kim M.K."/>
        </authorList>
    </citation>
    <scope>NUCLEOTIDE SEQUENCE</scope>
    <source>
        <strain evidence="2">BT704</strain>
    </source>
</reference>
<comment type="caution">
    <text evidence="2">The sequence shown here is derived from an EMBL/GenBank/DDBJ whole genome shotgun (WGS) entry which is preliminary data.</text>
</comment>
<organism evidence="2 3">
    <name type="scientific">Spirosoma validum</name>
    <dbReference type="NCBI Taxonomy" id="2771355"/>
    <lineage>
        <taxon>Bacteria</taxon>
        <taxon>Pseudomonadati</taxon>
        <taxon>Bacteroidota</taxon>
        <taxon>Cytophagia</taxon>
        <taxon>Cytophagales</taxon>
        <taxon>Cytophagaceae</taxon>
        <taxon>Spirosoma</taxon>
    </lineage>
</organism>
<name>A0A927B1T6_9BACT</name>
<feature type="transmembrane region" description="Helical" evidence="1">
    <location>
        <begin position="127"/>
        <end position="147"/>
    </location>
</feature>
<dbReference type="EMBL" id="JACXAA010000004">
    <property type="protein sequence ID" value="MBD2753809.1"/>
    <property type="molecule type" value="Genomic_DNA"/>
</dbReference>
<evidence type="ECO:0000313" key="2">
    <source>
        <dbReference type="EMBL" id="MBD2753809.1"/>
    </source>
</evidence>
<keyword evidence="1" id="KW-1133">Transmembrane helix</keyword>
<keyword evidence="3" id="KW-1185">Reference proteome</keyword>
<accession>A0A927B1T6</accession>
<keyword evidence="1" id="KW-0812">Transmembrane</keyword>
<feature type="transmembrane region" description="Helical" evidence="1">
    <location>
        <begin position="27"/>
        <end position="48"/>
    </location>
</feature>
<proteinExistence type="predicted"/>
<feature type="transmembrane region" description="Helical" evidence="1">
    <location>
        <begin position="69"/>
        <end position="88"/>
    </location>
</feature>
<evidence type="ECO:0000313" key="3">
    <source>
        <dbReference type="Proteomes" id="UP000653797"/>
    </source>
</evidence>